<feature type="region of interest" description="Disordered" evidence="1">
    <location>
        <begin position="244"/>
        <end position="277"/>
    </location>
</feature>
<dbReference type="EMBL" id="KN837122">
    <property type="protein sequence ID" value="KIJ43570.1"/>
    <property type="molecule type" value="Genomic_DNA"/>
</dbReference>
<protein>
    <submittedName>
        <fullName evidence="2">Uncharacterized protein</fullName>
    </submittedName>
</protein>
<evidence type="ECO:0000313" key="2">
    <source>
        <dbReference type="EMBL" id="KIJ43570.1"/>
    </source>
</evidence>
<name>A0A0C9VXH5_SPHS4</name>
<feature type="compositionally biased region" description="Basic and acidic residues" evidence="1">
    <location>
        <begin position="257"/>
        <end position="270"/>
    </location>
</feature>
<dbReference type="HOGENOM" id="CLU_921878_0_0_1"/>
<evidence type="ECO:0000256" key="1">
    <source>
        <dbReference type="SAM" id="MobiDB-lite"/>
    </source>
</evidence>
<accession>A0A0C9VXH5</accession>
<dbReference type="Proteomes" id="UP000054279">
    <property type="component" value="Unassembled WGS sequence"/>
</dbReference>
<gene>
    <name evidence="2" type="ORF">M422DRAFT_253152</name>
</gene>
<evidence type="ECO:0000313" key="3">
    <source>
        <dbReference type="Proteomes" id="UP000054279"/>
    </source>
</evidence>
<sequence length="302" mass="33948">MYIEAKSFNPNFPFLSSTFAVTLVMLQKLTFESACNNIPTPDGEDNDEGSTISQSFLRRYLRTYPSGGPFVHTSKRVYADPPTSITGVLPKPLGKFRAEQWDQSALRGASEWILDHSVQDTEMRCLYREGKLLQSHECTPDHNATIFHINNHVRSLPDLTTSLLVCDNDPNWMADIVCNFDKNPSGVPQHLHTEGVFVNVDDINIWYWVNLMKPKFHGAEAGNVLQLIFSTPGRWSQLVAGHWKKKDSNTGNEPMDQDIHPPDQDQDQHDAGPSSLADYIDYSGEEFSKPPVDVANLCSHTS</sequence>
<keyword evidence="3" id="KW-1185">Reference proteome</keyword>
<reference evidence="2 3" key="1">
    <citation type="submission" date="2014-06" db="EMBL/GenBank/DDBJ databases">
        <title>Evolutionary Origins and Diversification of the Mycorrhizal Mutualists.</title>
        <authorList>
            <consortium name="DOE Joint Genome Institute"/>
            <consortium name="Mycorrhizal Genomics Consortium"/>
            <person name="Kohler A."/>
            <person name="Kuo A."/>
            <person name="Nagy L.G."/>
            <person name="Floudas D."/>
            <person name="Copeland A."/>
            <person name="Barry K.W."/>
            <person name="Cichocki N."/>
            <person name="Veneault-Fourrey C."/>
            <person name="LaButti K."/>
            <person name="Lindquist E.A."/>
            <person name="Lipzen A."/>
            <person name="Lundell T."/>
            <person name="Morin E."/>
            <person name="Murat C."/>
            <person name="Riley R."/>
            <person name="Ohm R."/>
            <person name="Sun H."/>
            <person name="Tunlid A."/>
            <person name="Henrissat B."/>
            <person name="Grigoriev I.V."/>
            <person name="Hibbett D.S."/>
            <person name="Martin F."/>
        </authorList>
    </citation>
    <scope>NUCLEOTIDE SEQUENCE [LARGE SCALE GENOMIC DNA]</scope>
    <source>
        <strain evidence="2 3">SS14</strain>
    </source>
</reference>
<proteinExistence type="predicted"/>
<organism evidence="2 3">
    <name type="scientific">Sphaerobolus stellatus (strain SS14)</name>
    <dbReference type="NCBI Taxonomy" id="990650"/>
    <lineage>
        <taxon>Eukaryota</taxon>
        <taxon>Fungi</taxon>
        <taxon>Dikarya</taxon>
        <taxon>Basidiomycota</taxon>
        <taxon>Agaricomycotina</taxon>
        <taxon>Agaricomycetes</taxon>
        <taxon>Phallomycetidae</taxon>
        <taxon>Geastrales</taxon>
        <taxon>Sphaerobolaceae</taxon>
        <taxon>Sphaerobolus</taxon>
    </lineage>
</organism>
<dbReference type="AlphaFoldDB" id="A0A0C9VXH5"/>